<dbReference type="Proteomes" id="UP000012174">
    <property type="component" value="Unassembled WGS sequence"/>
</dbReference>
<dbReference type="InterPro" id="IPR036812">
    <property type="entry name" value="NAD(P)_OxRdtase_dom_sf"/>
</dbReference>
<dbReference type="PANTHER" id="PTHR43364">
    <property type="entry name" value="NADH-SPECIFIC METHYLGLYOXAL REDUCTASE-RELATED"/>
    <property type="match status" value="1"/>
</dbReference>
<dbReference type="AlphaFoldDB" id="M7T4Y3"/>
<evidence type="ECO:0000313" key="5">
    <source>
        <dbReference type="EMBL" id="EMR64886.1"/>
    </source>
</evidence>
<comment type="similarity">
    <text evidence="3">Belongs to the aldo/keto reductase family. Aldo/keto reductase 2 subfamily.</text>
</comment>
<organism evidence="5 6">
    <name type="scientific">Eutypa lata (strain UCR-EL1)</name>
    <name type="common">Grapevine dieback disease fungus</name>
    <name type="synonym">Eutypa armeniacae</name>
    <dbReference type="NCBI Taxonomy" id="1287681"/>
    <lineage>
        <taxon>Eukaryota</taxon>
        <taxon>Fungi</taxon>
        <taxon>Dikarya</taxon>
        <taxon>Ascomycota</taxon>
        <taxon>Pezizomycotina</taxon>
        <taxon>Sordariomycetes</taxon>
        <taxon>Xylariomycetidae</taxon>
        <taxon>Xylariales</taxon>
        <taxon>Diatrypaceae</taxon>
        <taxon>Eutypa</taxon>
    </lineage>
</organism>
<protein>
    <submittedName>
        <fullName evidence="5">Putative norsolorinic acid reductase protein</fullName>
    </submittedName>
</protein>
<dbReference type="SUPFAM" id="SSF51430">
    <property type="entry name" value="NAD(P)-linked oxidoreductase"/>
    <property type="match status" value="1"/>
</dbReference>
<proteinExistence type="inferred from homology"/>
<dbReference type="InterPro" id="IPR050523">
    <property type="entry name" value="AKR_Detox_Biosynth"/>
</dbReference>
<evidence type="ECO:0000259" key="4">
    <source>
        <dbReference type="Pfam" id="PF00248"/>
    </source>
</evidence>
<dbReference type="Gene3D" id="3.20.20.100">
    <property type="entry name" value="NADP-dependent oxidoreductase domain"/>
    <property type="match status" value="1"/>
</dbReference>
<keyword evidence="1" id="KW-0521">NADP</keyword>
<dbReference type="OrthoDB" id="48988at2759"/>
<keyword evidence="2" id="KW-0560">Oxidoreductase</keyword>
<accession>M7T4Y3</accession>
<evidence type="ECO:0000313" key="6">
    <source>
        <dbReference type="Proteomes" id="UP000012174"/>
    </source>
</evidence>
<dbReference type="InterPro" id="IPR023210">
    <property type="entry name" value="NADP_OxRdtase_dom"/>
</dbReference>
<dbReference type="PANTHER" id="PTHR43364:SF7">
    <property type="entry name" value="NADP-DEPENDENT OXIDOREDUCTASE DOMAIN-CONTAINING PROTEIN-RELATED"/>
    <property type="match status" value="1"/>
</dbReference>
<evidence type="ECO:0000256" key="1">
    <source>
        <dbReference type="ARBA" id="ARBA00022857"/>
    </source>
</evidence>
<dbReference type="GO" id="GO:0016491">
    <property type="term" value="F:oxidoreductase activity"/>
    <property type="evidence" value="ECO:0007669"/>
    <property type="project" value="UniProtKB-KW"/>
</dbReference>
<dbReference type="KEGG" id="ela:UCREL1_8145"/>
<dbReference type="HOGENOM" id="CLU_023205_2_2_1"/>
<dbReference type="EMBL" id="KB706975">
    <property type="protein sequence ID" value="EMR64886.1"/>
    <property type="molecule type" value="Genomic_DNA"/>
</dbReference>
<name>M7T4Y3_EUTLA</name>
<dbReference type="OMA" id="HTWDFTT"/>
<evidence type="ECO:0000256" key="3">
    <source>
        <dbReference type="ARBA" id="ARBA00038157"/>
    </source>
</evidence>
<reference evidence="6" key="1">
    <citation type="journal article" date="2013" name="Genome Announc.">
        <title>Draft genome sequence of the grapevine dieback fungus Eutypa lata UCR-EL1.</title>
        <authorList>
            <person name="Blanco-Ulate B."/>
            <person name="Rolshausen P.E."/>
            <person name="Cantu D."/>
        </authorList>
    </citation>
    <scope>NUCLEOTIDE SEQUENCE [LARGE SCALE GENOMIC DNA]</scope>
    <source>
        <strain evidence="6">UCR-EL1</strain>
    </source>
</reference>
<dbReference type="eggNOG" id="KOG1575">
    <property type="taxonomic scope" value="Eukaryota"/>
</dbReference>
<keyword evidence="6" id="KW-1185">Reference proteome</keyword>
<evidence type="ECO:0000256" key="2">
    <source>
        <dbReference type="ARBA" id="ARBA00023002"/>
    </source>
</evidence>
<dbReference type="Pfam" id="PF00248">
    <property type="entry name" value="Aldo_ket_red"/>
    <property type="match status" value="1"/>
</dbReference>
<sequence length="411" mass="45740">MANIMFVAPKPKSFLGYHRQLAPNAAVKVSPLCLGTMGFGTHFKEQMGACDREASFELLDFFYENGGNFVDTANVYQNGESEVIVGEWMKERSNREEIVLATKWTSAWQLANPTVKIQSNFGGNNKKSMRAAFESSLQRLQTAYVDLFYVHTWDFTTSIPELMHSLHDLVTSGKVLYLGISNTPAWVVSMANEYARQKGLATFSVYQGQWSAAERDVEREILPMCNDQGMALIPYGVLGSGSFRTSAQRSAEQRQAEVEGEQQKREGRNIAFTDKPQKTVMADALEKIAIARDTSITSVALAWARTKGPYIFPVIGGRKVEHLKDSIEALGLALTKEDVEAIEKAVPFDFGYPQTILGGPGGAVHPGDVWLTRRFGTFDWVSAPQTKPLPKRKVKPYLYKYPSQDALNPSK</sequence>
<gene>
    <name evidence="5" type="ORF">UCREL1_8145</name>
</gene>
<feature type="domain" description="NADP-dependent oxidoreductase" evidence="4">
    <location>
        <begin position="31"/>
        <end position="345"/>
    </location>
</feature>